<gene>
    <name evidence="2" type="ORF">FPZ22_12450</name>
</gene>
<evidence type="ECO:0000256" key="1">
    <source>
        <dbReference type="SAM" id="MobiDB-lite"/>
    </source>
</evidence>
<dbReference type="Proteomes" id="UP000316584">
    <property type="component" value="Chromosome"/>
</dbReference>
<dbReference type="AlphaFoldDB" id="A0A518N6Q9"/>
<dbReference type="EMBL" id="CP042218">
    <property type="protein sequence ID" value="QDW67590.1"/>
    <property type="molecule type" value="Genomic_DNA"/>
</dbReference>
<protein>
    <submittedName>
        <fullName evidence="2">Uncharacterized protein</fullName>
    </submittedName>
</protein>
<name>A0A518N6Q9_9GAMM</name>
<dbReference type="RefSeq" id="WP_144893441.1">
    <property type="nucleotide sequence ID" value="NZ_CP042218.1"/>
</dbReference>
<sequence>MRAALSRYARRSLDPQAAGQQETTGEQDPGQAVMEDEAGGMVSGCREHIHRPSAQVQLGRTAGPLIQAEVGLHASKRWGNDLDRQREAGEHGVLGGLVPVAA</sequence>
<reference evidence="2 3" key="1">
    <citation type="submission" date="2019-07" db="EMBL/GenBank/DDBJ databases">
        <title>Full genome sequence of Luteimonas sp. Gr-4.</title>
        <authorList>
            <person name="Im W.-T."/>
        </authorList>
    </citation>
    <scope>NUCLEOTIDE SEQUENCE [LARGE SCALE GENOMIC DNA]</scope>
    <source>
        <strain evidence="2 3">Gr-4</strain>
    </source>
</reference>
<evidence type="ECO:0000313" key="3">
    <source>
        <dbReference type="Proteomes" id="UP000316584"/>
    </source>
</evidence>
<feature type="region of interest" description="Disordered" evidence="1">
    <location>
        <begin position="1"/>
        <end position="45"/>
    </location>
</feature>
<accession>A0A518N6Q9</accession>
<dbReference type="KEGG" id="lug:FPZ22_12450"/>
<proteinExistence type="predicted"/>
<keyword evidence="3" id="KW-1185">Reference proteome</keyword>
<organism evidence="2 3">
    <name type="scientific">Luteimonas granuli</name>
    <dbReference type="NCBI Taxonomy" id="1176533"/>
    <lineage>
        <taxon>Bacteria</taxon>
        <taxon>Pseudomonadati</taxon>
        <taxon>Pseudomonadota</taxon>
        <taxon>Gammaproteobacteria</taxon>
        <taxon>Lysobacterales</taxon>
        <taxon>Lysobacteraceae</taxon>
        <taxon>Luteimonas</taxon>
    </lineage>
</organism>
<evidence type="ECO:0000313" key="2">
    <source>
        <dbReference type="EMBL" id="QDW67590.1"/>
    </source>
</evidence>